<reference evidence="2 5" key="2">
    <citation type="submission" date="2020-08" db="EMBL/GenBank/DDBJ databases">
        <title>Sequencing the genomes of 1000 actinobacteria strains.</title>
        <authorList>
            <person name="Klenk H.-P."/>
        </authorList>
    </citation>
    <scope>NUCLEOTIDE SEQUENCE [LARGE SCALE GENOMIC DNA]</scope>
    <source>
        <strain evidence="2 5">DSM 15626</strain>
    </source>
</reference>
<comment type="caution">
    <text evidence="3">The sequence shown here is derived from an EMBL/GenBank/DDBJ whole genome shotgun (WGS) entry which is preliminary data.</text>
</comment>
<dbReference type="PROSITE" id="PS51318">
    <property type="entry name" value="TAT"/>
    <property type="match status" value="1"/>
</dbReference>
<dbReference type="InterPro" id="IPR006311">
    <property type="entry name" value="TAT_signal"/>
</dbReference>
<keyword evidence="4" id="KW-1185">Reference proteome</keyword>
<dbReference type="Proteomes" id="UP000553957">
    <property type="component" value="Unassembled WGS sequence"/>
</dbReference>
<gene>
    <name evidence="2" type="ORF">HNR71_005917</name>
    <name evidence="3" type="ORF">HPO96_36720</name>
</gene>
<feature type="signal peptide" evidence="1">
    <location>
        <begin position="1"/>
        <end position="19"/>
    </location>
</feature>
<evidence type="ECO:0008006" key="6">
    <source>
        <dbReference type="Google" id="ProtNLM"/>
    </source>
</evidence>
<dbReference type="SUPFAM" id="SSF48208">
    <property type="entry name" value="Six-hairpin glycosidases"/>
    <property type="match status" value="1"/>
</dbReference>
<evidence type="ECO:0000313" key="4">
    <source>
        <dbReference type="Proteomes" id="UP000534306"/>
    </source>
</evidence>
<protein>
    <recommendedName>
        <fullName evidence="6">Alpha-L-rhamnosidase six-hairpin glycosidase domain-containing protein</fullName>
    </recommendedName>
</protein>
<name>A0A7Y4L7I5_9ACTN</name>
<accession>A0A7Y4L7I5</accession>
<dbReference type="Gene3D" id="1.50.10.10">
    <property type="match status" value="1"/>
</dbReference>
<dbReference type="EMBL" id="JACHKF010000001">
    <property type="protein sequence ID" value="MBB6570280.1"/>
    <property type="molecule type" value="Genomic_DNA"/>
</dbReference>
<evidence type="ECO:0000256" key="1">
    <source>
        <dbReference type="SAM" id="SignalP"/>
    </source>
</evidence>
<evidence type="ECO:0000313" key="3">
    <source>
        <dbReference type="EMBL" id="NOL45802.1"/>
    </source>
</evidence>
<dbReference type="RefSeq" id="WP_171679099.1">
    <property type="nucleotide sequence ID" value="NZ_BAAAGT010000020.1"/>
</dbReference>
<dbReference type="EMBL" id="JABJRC010000017">
    <property type="protein sequence ID" value="NOL45802.1"/>
    <property type="molecule type" value="Genomic_DNA"/>
</dbReference>
<proteinExistence type="predicted"/>
<keyword evidence="1" id="KW-0732">Signal</keyword>
<sequence length="817" mass="92182">MSNLPRRSFLALTGGAAVAGTLAPTAADATGTDEQLVAGGIPAPRPEPDLATARSWWSPQRQEWTPIGWKGHLFRFNVFYNGMLMCEPGPGWNTKDNVMKYQGQGMQLQFLPPDFHGGTPAFINHARYLWHDDLGIGEQGWRSDTAAPVLWTRWRLPQGVVVRQSVFGHLKGGGDYEQETDPLYAWVRLEVEEVDPVRAPEKLPFAIRLSRRHLFFRDRYADQNGVTLEYDPAQAPMPGRMRVAPVFNPGNRPYERRIQHLDDTIRIGTSPLRQDQASFTELSTERVYDLKLTLDVEAGAHVDILVAMRPQPRAEFDRELALGWDGALAESNAYWTSTADPGARINTPEPFVNEAFRRFGELAEIVGEKSPETGDHTLLTGSFGYDVLWATPTSMAFHMLLDPLGRHRVARKHLELFKTTQGTRKPPGQAYQEHPGYLGSPRHLQAFDWLSDHGAILHTIAYHGLLSGDQQFLRDWTDVVVKACEFIKDSCENTQHDGIHGLMPKAVATDELLETQGVWSQAWCYKGLATAVRLLGKLKHPRTAEFDQARQAFQAKLVSAYRELMSKAPTWPHPDGTPHPVPKADYTERPFHIFQDAFLLDGGPLFFVWAGVFPASDPLMRSHLDYFRVGPNSKLWDVRSNPIHRATLLHEVSSCEPCYSWNLAHSWQSGDRAKFLEGVYSLFVAGLSPQTYISNEHRHGMQGQLSTSGLVTWHLLKGVIDDAIAPRELHLLRLCPLPWLSAEQETVFDKVPTEHGLVDLRFRPADRGKRLDVTFKPTWRWADRPRVLLHTPPLPGLRTLRVNGRERPASPNRPIVL</sequence>
<dbReference type="GO" id="GO:0005975">
    <property type="term" value="P:carbohydrate metabolic process"/>
    <property type="evidence" value="ECO:0007669"/>
    <property type="project" value="InterPro"/>
</dbReference>
<evidence type="ECO:0000313" key="2">
    <source>
        <dbReference type="EMBL" id="MBB6570280.1"/>
    </source>
</evidence>
<evidence type="ECO:0000313" key="5">
    <source>
        <dbReference type="Proteomes" id="UP000553957"/>
    </source>
</evidence>
<reference evidence="3 4" key="1">
    <citation type="submission" date="2020-05" db="EMBL/GenBank/DDBJ databases">
        <title>Genome sequence of Kribbella sandramycini ATCC 39419.</title>
        <authorList>
            <person name="Maclea K.S."/>
            <person name="Fair J.L."/>
        </authorList>
    </citation>
    <scope>NUCLEOTIDE SEQUENCE [LARGE SCALE GENOMIC DNA]</scope>
    <source>
        <strain evidence="3 4">ATCC 39419</strain>
    </source>
</reference>
<feature type="chain" id="PRO_5038315466" description="Alpha-L-rhamnosidase six-hairpin glycosidase domain-containing protein" evidence="1">
    <location>
        <begin position="20"/>
        <end position="817"/>
    </location>
</feature>
<organism evidence="3 4">
    <name type="scientific">Kribbella sandramycini</name>
    <dbReference type="NCBI Taxonomy" id="60450"/>
    <lineage>
        <taxon>Bacteria</taxon>
        <taxon>Bacillati</taxon>
        <taxon>Actinomycetota</taxon>
        <taxon>Actinomycetes</taxon>
        <taxon>Propionibacteriales</taxon>
        <taxon>Kribbellaceae</taxon>
        <taxon>Kribbella</taxon>
    </lineage>
</organism>
<dbReference type="InterPro" id="IPR012341">
    <property type="entry name" value="6hp_glycosidase-like_sf"/>
</dbReference>
<dbReference type="Proteomes" id="UP000534306">
    <property type="component" value="Unassembled WGS sequence"/>
</dbReference>
<dbReference type="AlphaFoldDB" id="A0A7Y4L7I5"/>
<dbReference type="InterPro" id="IPR008928">
    <property type="entry name" value="6-hairpin_glycosidase_sf"/>
</dbReference>